<dbReference type="InterPro" id="IPR001266">
    <property type="entry name" value="Ribosomal_eS19"/>
</dbReference>
<gene>
    <name evidence="4" type="primary">WBGene00274955</name>
</gene>
<proteinExistence type="inferred from homology"/>
<keyword evidence="3" id="KW-0687">Ribonucleoprotein</keyword>
<dbReference type="PANTHER" id="PTHR11710">
    <property type="entry name" value="40S RIBOSOMAL PROTEIN S19"/>
    <property type="match status" value="1"/>
</dbReference>
<name>A0A2A6CXF8_PRIPA</name>
<sequence length="206" mass="22875">MAVEVGKNGMDNRVIGHKLGSHRLPWTAPSGINTRIINGSEWRMLFAATRVGWKCNWSVRLRILMKDRHFIPIQSLPDRSRRLVGCNGVELLSYTESILHEDGQVHREAARWRVSGRKDVIRLSSLAPAPPLIHGFDEPAAMREASNQGSLSASGSVIRKALKSLEALKWVDKSEDGKGRILSKQGRKDLDRIAADLRSTAAPAEL</sequence>
<dbReference type="Pfam" id="PF01090">
    <property type="entry name" value="Ribosomal_S19e"/>
    <property type="match status" value="1"/>
</dbReference>
<organism evidence="4 5">
    <name type="scientific">Pristionchus pacificus</name>
    <name type="common">Parasitic nematode worm</name>
    <dbReference type="NCBI Taxonomy" id="54126"/>
    <lineage>
        <taxon>Eukaryota</taxon>
        <taxon>Metazoa</taxon>
        <taxon>Ecdysozoa</taxon>
        <taxon>Nematoda</taxon>
        <taxon>Chromadorea</taxon>
        <taxon>Rhabditida</taxon>
        <taxon>Rhabditina</taxon>
        <taxon>Diplogasteromorpha</taxon>
        <taxon>Diplogasteroidea</taxon>
        <taxon>Neodiplogasteridae</taxon>
        <taxon>Pristionchus</taxon>
    </lineage>
</organism>
<dbReference type="PANTHER" id="PTHR11710:SF0">
    <property type="entry name" value="40S RIBOSOMAL PROTEIN S19"/>
    <property type="match status" value="1"/>
</dbReference>
<dbReference type="GO" id="GO:0003735">
    <property type="term" value="F:structural constituent of ribosome"/>
    <property type="evidence" value="ECO:0000318"/>
    <property type="project" value="GO_Central"/>
</dbReference>
<dbReference type="Gene3D" id="1.10.10.10">
    <property type="entry name" value="Winged helix-like DNA-binding domain superfamily/Winged helix DNA-binding domain"/>
    <property type="match status" value="1"/>
</dbReference>
<dbReference type="Proteomes" id="UP000005239">
    <property type="component" value="Unassembled WGS sequence"/>
</dbReference>
<accession>A0A2A6CXF8</accession>
<dbReference type="SUPFAM" id="SSF46785">
    <property type="entry name" value="Winged helix' DNA-binding domain"/>
    <property type="match status" value="1"/>
</dbReference>
<reference evidence="4" key="2">
    <citation type="submission" date="2022-06" db="UniProtKB">
        <authorList>
            <consortium name="EnsemblMetazoa"/>
        </authorList>
    </citation>
    <scope>IDENTIFICATION</scope>
    <source>
        <strain evidence="4">PS312</strain>
    </source>
</reference>
<evidence type="ECO:0000256" key="2">
    <source>
        <dbReference type="ARBA" id="ARBA00022980"/>
    </source>
</evidence>
<dbReference type="EnsemblMetazoa" id="PPA36586.1">
    <property type="protein sequence ID" value="PPA36586.1"/>
    <property type="gene ID" value="WBGene00274955"/>
</dbReference>
<evidence type="ECO:0000313" key="5">
    <source>
        <dbReference type="Proteomes" id="UP000005239"/>
    </source>
</evidence>
<evidence type="ECO:0000256" key="1">
    <source>
        <dbReference type="ARBA" id="ARBA00010014"/>
    </source>
</evidence>
<dbReference type="GO" id="GO:0022627">
    <property type="term" value="C:cytosolic small ribosomal subunit"/>
    <property type="evidence" value="ECO:0000318"/>
    <property type="project" value="GO_Central"/>
</dbReference>
<comment type="similarity">
    <text evidence="1">Belongs to the eukaryotic ribosomal protein eS19 family.</text>
</comment>
<dbReference type="GO" id="GO:0000028">
    <property type="term" value="P:ribosomal small subunit assembly"/>
    <property type="evidence" value="ECO:0000318"/>
    <property type="project" value="GO_Central"/>
</dbReference>
<dbReference type="GO" id="GO:0006412">
    <property type="term" value="P:translation"/>
    <property type="evidence" value="ECO:0007669"/>
    <property type="project" value="InterPro"/>
</dbReference>
<dbReference type="InterPro" id="IPR036390">
    <property type="entry name" value="WH_DNA-bd_sf"/>
</dbReference>
<accession>A0A8R1YUB4</accession>
<protein>
    <submittedName>
        <fullName evidence="4">Ribosomal protein</fullName>
    </submittedName>
</protein>
<reference evidence="5" key="1">
    <citation type="journal article" date="2008" name="Nat. Genet.">
        <title>The Pristionchus pacificus genome provides a unique perspective on nematode lifestyle and parasitism.</title>
        <authorList>
            <person name="Dieterich C."/>
            <person name="Clifton S.W."/>
            <person name="Schuster L.N."/>
            <person name="Chinwalla A."/>
            <person name="Delehaunty K."/>
            <person name="Dinkelacker I."/>
            <person name="Fulton L."/>
            <person name="Fulton R."/>
            <person name="Godfrey J."/>
            <person name="Minx P."/>
            <person name="Mitreva M."/>
            <person name="Roeseler W."/>
            <person name="Tian H."/>
            <person name="Witte H."/>
            <person name="Yang S.P."/>
            <person name="Wilson R.K."/>
            <person name="Sommer R.J."/>
        </authorList>
    </citation>
    <scope>NUCLEOTIDE SEQUENCE [LARGE SCALE GENOMIC DNA]</scope>
    <source>
        <strain evidence="5">PS312</strain>
    </source>
</reference>
<evidence type="ECO:0000313" key="4">
    <source>
        <dbReference type="EnsemblMetazoa" id="PPA36586.1"/>
    </source>
</evidence>
<dbReference type="SMART" id="SM01413">
    <property type="entry name" value="Ribosomal_S19e"/>
    <property type="match status" value="1"/>
</dbReference>
<keyword evidence="5" id="KW-1185">Reference proteome</keyword>
<dbReference type="OrthoDB" id="428974at2759"/>
<dbReference type="GO" id="GO:0003723">
    <property type="term" value="F:RNA binding"/>
    <property type="evidence" value="ECO:0000318"/>
    <property type="project" value="GO_Central"/>
</dbReference>
<dbReference type="AlphaFoldDB" id="A0A2A6CXF8"/>
<dbReference type="InterPro" id="IPR036388">
    <property type="entry name" value="WH-like_DNA-bd_sf"/>
</dbReference>
<dbReference type="FunFam" id="1.10.10.10:FF:000786">
    <property type="entry name" value="Ribosomal protein"/>
    <property type="match status" value="1"/>
</dbReference>
<keyword evidence="2" id="KW-0689">Ribosomal protein</keyword>
<evidence type="ECO:0000256" key="3">
    <source>
        <dbReference type="ARBA" id="ARBA00023274"/>
    </source>
</evidence>